<feature type="transmembrane region" description="Helical" evidence="10">
    <location>
        <begin position="105"/>
        <end position="127"/>
    </location>
</feature>
<gene>
    <name evidence="11" type="ORF">LCGC14_1367290</name>
</gene>
<dbReference type="AlphaFoldDB" id="A0A0F9KSE1"/>
<comment type="caution">
    <text evidence="11">The sequence shown here is derived from an EMBL/GenBank/DDBJ whole genome shotgun (WGS) entry which is preliminary data.</text>
</comment>
<dbReference type="GO" id="GO:0016874">
    <property type="term" value="F:ligase activity"/>
    <property type="evidence" value="ECO:0007669"/>
    <property type="project" value="UniProtKB-KW"/>
</dbReference>
<dbReference type="EMBL" id="LAZR01008602">
    <property type="protein sequence ID" value="KKM77711.1"/>
    <property type="molecule type" value="Genomic_DNA"/>
</dbReference>
<dbReference type="InterPro" id="IPR018317">
    <property type="entry name" value="QueC"/>
</dbReference>
<evidence type="ECO:0000256" key="9">
    <source>
        <dbReference type="ARBA" id="ARBA00047890"/>
    </source>
</evidence>
<evidence type="ECO:0000256" key="6">
    <source>
        <dbReference type="ARBA" id="ARBA00022840"/>
    </source>
</evidence>
<keyword evidence="10" id="KW-0812">Transmembrane</keyword>
<keyword evidence="10" id="KW-1133">Transmembrane helix</keyword>
<proteinExistence type="inferred from homology"/>
<evidence type="ECO:0000256" key="4">
    <source>
        <dbReference type="ARBA" id="ARBA00022741"/>
    </source>
</evidence>
<dbReference type="PANTHER" id="PTHR42914">
    <property type="entry name" value="7-CYANO-7-DEAZAGUANINE SYNTHASE"/>
    <property type="match status" value="1"/>
</dbReference>
<protein>
    <recommendedName>
        <fullName evidence="8">7-cyano-7-deazaguanine synthase</fullName>
        <ecNumber evidence="8">6.3.4.20</ecNumber>
    </recommendedName>
</protein>
<comment type="similarity">
    <text evidence="7">Belongs to the QueC family.</text>
</comment>
<keyword evidence="4" id="KW-0547">Nucleotide-binding</keyword>
<keyword evidence="3" id="KW-0479">Metal-binding</keyword>
<evidence type="ECO:0000256" key="8">
    <source>
        <dbReference type="ARBA" id="ARBA00039149"/>
    </source>
</evidence>
<evidence type="ECO:0000256" key="2">
    <source>
        <dbReference type="ARBA" id="ARBA00022598"/>
    </source>
</evidence>
<dbReference type="InterPro" id="IPR014729">
    <property type="entry name" value="Rossmann-like_a/b/a_fold"/>
</dbReference>
<sequence length="235" mass="26655">MERICNIMKKILLSGGGLDSSALFLYLRTMKVDFEVLHFNYGQKAFKGERLAVNYFCEKYGIKRVENSSYFDFSSTGNVLLTGMGPSVGDSPEAINKNKLECRNLVLLSMVVSLVASFGGGDIYLAYHKEPIDAPFPDATSLFLSKFRSLVEYSTGEEVRILAPFQEHDFSRQLIFNYGLKKDPEFVEKSFTCYESTDEVKCGSCAHCLLENEMLSKKEEELCRKRFNLLMSLPK</sequence>
<reference evidence="11" key="1">
    <citation type="journal article" date="2015" name="Nature">
        <title>Complex archaea that bridge the gap between prokaryotes and eukaryotes.</title>
        <authorList>
            <person name="Spang A."/>
            <person name="Saw J.H."/>
            <person name="Jorgensen S.L."/>
            <person name="Zaremba-Niedzwiedzka K."/>
            <person name="Martijn J."/>
            <person name="Lind A.E."/>
            <person name="van Eijk R."/>
            <person name="Schleper C."/>
            <person name="Guy L."/>
            <person name="Ettema T.J."/>
        </authorList>
    </citation>
    <scope>NUCLEOTIDE SEQUENCE</scope>
</reference>
<evidence type="ECO:0000256" key="10">
    <source>
        <dbReference type="SAM" id="Phobius"/>
    </source>
</evidence>
<accession>A0A0F9KSE1</accession>
<dbReference type="Gene3D" id="3.40.50.620">
    <property type="entry name" value="HUPs"/>
    <property type="match status" value="1"/>
</dbReference>
<evidence type="ECO:0000256" key="1">
    <source>
        <dbReference type="ARBA" id="ARBA00005061"/>
    </source>
</evidence>
<evidence type="ECO:0000256" key="7">
    <source>
        <dbReference type="ARBA" id="ARBA00037993"/>
    </source>
</evidence>
<dbReference type="PANTHER" id="PTHR42914:SF1">
    <property type="entry name" value="7-CYANO-7-DEAZAGUANINE SYNTHASE"/>
    <property type="match status" value="1"/>
</dbReference>
<dbReference type="GO" id="GO:0046872">
    <property type="term" value="F:metal ion binding"/>
    <property type="evidence" value="ECO:0007669"/>
    <property type="project" value="UniProtKB-KW"/>
</dbReference>
<keyword evidence="2" id="KW-0436">Ligase</keyword>
<dbReference type="GO" id="GO:0005524">
    <property type="term" value="F:ATP binding"/>
    <property type="evidence" value="ECO:0007669"/>
    <property type="project" value="UniProtKB-KW"/>
</dbReference>
<keyword evidence="5" id="KW-0862">Zinc</keyword>
<name>A0A0F9KSE1_9ZZZZ</name>
<dbReference type="EC" id="6.3.4.20" evidence="8"/>
<dbReference type="Pfam" id="PF06508">
    <property type="entry name" value="QueC"/>
    <property type="match status" value="1"/>
</dbReference>
<comment type="pathway">
    <text evidence="1">Purine metabolism; 7-cyano-7-deazaguanine biosynthesis.</text>
</comment>
<dbReference type="SUPFAM" id="SSF52402">
    <property type="entry name" value="Adenine nucleotide alpha hydrolases-like"/>
    <property type="match status" value="1"/>
</dbReference>
<comment type="catalytic activity">
    <reaction evidence="9">
        <text>7-carboxy-7-carbaguanine + NH4(+) + 2 ATP = 7-cyano-7-carbaguanine + 2 AMP + 2 diphosphate + 2 H(+)</text>
        <dbReference type="Rhea" id="RHEA:27982"/>
        <dbReference type="ChEBI" id="CHEBI:15378"/>
        <dbReference type="ChEBI" id="CHEBI:28938"/>
        <dbReference type="ChEBI" id="CHEBI:30616"/>
        <dbReference type="ChEBI" id="CHEBI:33019"/>
        <dbReference type="ChEBI" id="CHEBI:45075"/>
        <dbReference type="ChEBI" id="CHEBI:61036"/>
        <dbReference type="ChEBI" id="CHEBI:456215"/>
        <dbReference type="EC" id="6.3.4.20"/>
    </reaction>
</comment>
<keyword evidence="6" id="KW-0067">ATP-binding</keyword>
<keyword evidence="10" id="KW-0472">Membrane</keyword>
<evidence type="ECO:0000313" key="11">
    <source>
        <dbReference type="EMBL" id="KKM77711.1"/>
    </source>
</evidence>
<evidence type="ECO:0000256" key="3">
    <source>
        <dbReference type="ARBA" id="ARBA00022723"/>
    </source>
</evidence>
<organism evidence="11">
    <name type="scientific">marine sediment metagenome</name>
    <dbReference type="NCBI Taxonomy" id="412755"/>
    <lineage>
        <taxon>unclassified sequences</taxon>
        <taxon>metagenomes</taxon>
        <taxon>ecological metagenomes</taxon>
    </lineage>
</organism>
<evidence type="ECO:0000256" key="5">
    <source>
        <dbReference type="ARBA" id="ARBA00022833"/>
    </source>
</evidence>